<proteinExistence type="predicted"/>
<evidence type="ECO:0000259" key="1">
    <source>
        <dbReference type="PROSITE" id="PS50851"/>
    </source>
</evidence>
<feature type="domain" description="CheW-like" evidence="1">
    <location>
        <begin position="3"/>
        <end position="140"/>
    </location>
</feature>
<evidence type="ECO:0000313" key="3">
    <source>
        <dbReference type="Proteomes" id="UP000215224"/>
    </source>
</evidence>
<dbReference type="EMBL" id="CP018866">
    <property type="protein sequence ID" value="AST92413.1"/>
    <property type="molecule type" value="Genomic_DNA"/>
</dbReference>
<dbReference type="GO" id="GO:0006935">
    <property type="term" value="P:chemotaxis"/>
    <property type="evidence" value="ECO:0007669"/>
    <property type="project" value="InterPro"/>
</dbReference>
<dbReference type="Gene3D" id="2.30.30.40">
    <property type="entry name" value="SH3 Domains"/>
    <property type="match status" value="1"/>
</dbReference>
<dbReference type="PANTHER" id="PTHR22617">
    <property type="entry name" value="CHEMOTAXIS SENSOR HISTIDINE KINASE-RELATED"/>
    <property type="match status" value="1"/>
</dbReference>
<accession>A0A223KSW7</accession>
<dbReference type="Gene3D" id="2.40.50.180">
    <property type="entry name" value="CheA-289, Domain 4"/>
    <property type="match status" value="1"/>
</dbReference>
<dbReference type="GO" id="GO:0007165">
    <property type="term" value="P:signal transduction"/>
    <property type="evidence" value="ECO:0007669"/>
    <property type="project" value="InterPro"/>
</dbReference>
<dbReference type="STRING" id="1314751.GCA_001591425_01043"/>
<dbReference type="Pfam" id="PF01584">
    <property type="entry name" value="CheW"/>
    <property type="match status" value="1"/>
</dbReference>
<dbReference type="KEGG" id="bcoh:BC6307_14485"/>
<name>A0A223KSW7_9BACI</name>
<dbReference type="SMART" id="SM00260">
    <property type="entry name" value="CheW"/>
    <property type="match status" value="1"/>
</dbReference>
<dbReference type="InterPro" id="IPR036061">
    <property type="entry name" value="CheW-like_dom_sf"/>
</dbReference>
<dbReference type="AlphaFoldDB" id="A0A223KSW7"/>
<protein>
    <recommendedName>
        <fullName evidence="1">CheW-like domain-containing protein</fullName>
    </recommendedName>
</protein>
<dbReference type="Proteomes" id="UP000215224">
    <property type="component" value="Chromosome"/>
</dbReference>
<keyword evidence="3" id="KW-1185">Reference proteome</keyword>
<dbReference type="InterPro" id="IPR002545">
    <property type="entry name" value="CheW-lke_dom"/>
</dbReference>
<dbReference type="GO" id="GO:0005829">
    <property type="term" value="C:cytosol"/>
    <property type="evidence" value="ECO:0007669"/>
    <property type="project" value="TreeGrafter"/>
</dbReference>
<dbReference type="RefSeq" id="WP_066413025.1">
    <property type="nucleotide sequence ID" value="NZ_CP018866.1"/>
</dbReference>
<dbReference type="PANTHER" id="PTHR22617:SF23">
    <property type="entry name" value="CHEMOTAXIS PROTEIN CHEW"/>
    <property type="match status" value="1"/>
</dbReference>
<dbReference type="SUPFAM" id="SSF50341">
    <property type="entry name" value="CheW-like"/>
    <property type="match status" value="1"/>
</dbReference>
<dbReference type="InterPro" id="IPR039315">
    <property type="entry name" value="CheW"/>
</dbReference>
<evidence type="ECO:0000313" key="2">
    <source>
        <dbReference type="EMBL" id="AST92413.1"/>
    </source>
</evidence>
<gene>
    <name evidence="2" type="ORF">BC6307_14485</name>
</gene>
<reference evidence="2 3" key="1">
    <citation type="submission" date="2016-12" db="EMBL/GenBank/DDBJ databases">
        <title>The whole genome sequencing and assembly of Bacillus cohnii DSM 6307T strain.</title>
        <authorList>
            <person name="Lee Y.-J."/>
            <person name="Yi H."/>
            <person name="Bahn Y.-S."/>
            <person name="Kim J.F."/>
            <person name="Lee D.-W."/>
        </authorList>
    </citation>
    <scope>NUCLEOTIDE SEQUENCE [LARGE SCALE GENOMIC DNA]</scope>
    <source>
        <strain evidence="2 3">DSM 6307</strain>
    </source>
</reference>
<organism evidence="2 3">
    <name type="scientific">Sutcliffiella cohnii</name>
    <dbReference type="NCBI Taxonomy" id="33932"/>
    <lineage>
        <taxon>Bacteria</taxon>
        <taxon>Bacillati</taxon>
        <taxon>Bacillota</taxon>
        <taxon>Bacilli</taxon>
        <taxon>Bacillales</taxon>
        <taxon>Bacillaceae</taxon>
        <taxon>Sutcliffiella</taxon>
    </lineage>
</organism>
<sequence>METIKLVVFEVNGEEYGIAVQDVISIEKVEKRTMIPNMPEYLYGMAKVREELIPVIDTKYVFYRELLEVNEKSKVIVVQSNDLPVGLMVDDAKEIIDVNEIKPINEIAVYKTPFVAGVIHYNDRLITQIKVSDLVSALEELEKIKELIETEEVENYTET</sequence>
<dbReference type="PROSITE" id="PS50851">
    <property type="entry name" value="CHEW"/>
    <property type="match status" value="1"/>
</dbReference>